<proteinExistence type="predicted"/>
<evidence type="ECO:0000313" key="2">
    <source>
        <dbReference type="EMBL" id="MBB6346162.1"/>
    </source>
</evidence>
<dbReference type="InterPro" id="IPR051604">
    <property type="entry name" value="Ergot_Alk_Oxidoreductase"/>
</dbReference>
<dbReference type="Pfam" id="PF13460">
    <property type="entry name" value="NAD_binding_10"/>
    <property type="match status" value="1"/>
</dbReference>
<dbReference type="InterPro" id="IPR036291">
    <property type="entry name" value="NAD(P)-bd_dom_sf"/>
</dbReference>
<sequence length="277" mass="29636">MTTHENEILVLGATGKTGRRLVPLLRAAGETVRAASRSGEVRFDWTRPDTWRAAVAGASAVYLVAPDDPTPVHDFVKQAVEAGVGRFVALSGRGMEHVHGGFGEGMAAAEEAVRGSGAEWTIIRANNFNQNFDEDLWHEPLRAGRLALPIGAVPEPFVDVEDVAEVAMVLLTRDGHAGEVYELSGPRGLTFGEAVETIARAAGRAIRYEELTPEAYRAELLAAGYPAAVADALNTLFALHRDGHTAEPVDGVRRVLGRDPMAFETYVARAADAGAWS</sequence>
<dbReference type="EMBL" id="JACHJB010000001">
    <property type="protein sequence ID" value="MBB6346162.1"/>
    <property type="molecule type" value="Genomic_DNA"/>
</dbReference>
<keyword evidence="3" id="KW-1185">Reference proteome</keyword>
<dbReference type="Gene3D" id="3.90.25.10">
    <property type="entry name" value="UDP-galactose 4-epimerase, domain 1"/>
    <property type="match status" value="1"/>
</dbReference>
<reference evidence="2 3" key="1">
    <citation type="submission" date="2020-08" db="EMBL/GenBank/DDBJ databases">
        <title>Sequencing the genomes of 1000 actinobacteria strains.</title>
        <authorList>
            <person name="Klenk H.-P."/>
        </authorList>
    </citation>
    <scope>NUCLEOTIDE SEQUENCE [LARGE SCALE GENOMIC DNA]</scope>
    <source>
        <strain evidence="2 3">DSM 45913</strain>
    </source>
</reference>
<dbReference type="SUPFAM" id="SSF51735">
    <property type="entry name" value="NAD(P)-binding Rossmann-fold domains"/>
    <property type="match status" value="1"/>
</dbReference>
<organism evidence="2 3">
    <name type="scientific">Nonomuraea muscovyensis</name>
    <dbReference type="NCBI Taxonomy" id="1124761"/>
    <lineage>
        <taxon>Bacteria</taxon>
        <taxon>Bacillati</taxon>
        <taxon>Actinomycetota</taxon>
        <taxon>Actinomycetes</taxon>
        <taxon>Streptosporangiales</taxon>
        <taxon>Streptosporangiaceae</taxon>
        <taxon>Nonomuraea</taxon>
    </lineage>
</organism>
<name>A0A7X0C0H5_9ACTN</name>
<dbReference type="PANTHER" id="PTHR43162">
    <property type="match status" value="1"/>
</dbReference>
<gene>
    <name evidence="2" type="ORF">FHU36_002671</name>
</gene>
<feature type="domain" description="NAD(P)-binding" evidence="1">
    <location>
        <begin position="12"/>
        <end position="131"/>
    </location>
</feature>
<dbReference type="AlphaFoldDB" id="A0A7X0C0H5"/>
<protein>
    <submittedName>
        <fullName evidence="2">Uncharacterized protein YbjT (DUF2867 family)</fullName>
    </submittedName>
</protein>
<evidence type="ECO:0000313" key="3">
    <source>
        <dbReference type="Proteomes" id="UP000583800"/>
    </source>
</evidence>
<accession>A0A7X0C0H5</accession>
<dbReference type="InterPro" id="IPR016040">
    <property type="entry name" value="NAD(P)-bd_dom"/>
</dbReference>
<evidence type="ECO:0000259" key="1">
    <source>
        <dbReference type="Pfam" id="PF13460"/>
    </source>
</evidence>
<dbReference type="RefSeq" id="WP_221495866.1">
    <property type="nucleotide sequence ID" value="NZ_JACHJB010000001.1"/>
</dbReference>
<dbReference type="Proteomes" id="UP000583800">
    <property type="component" value="Unassembled WGS sequence"/>
</dbReference>
<comment type="caution">
    <text evidence="2">The sequence shown here is derived from an EMBL/GenBank/DDBJ whole genome shotgun (WGS) entry which is preliminary data.</text>
</comment>
<dbReference type="Gene3D" id="3.40.50.720">
    <property type="entry name" value="NAD(P)-binding Rossmann-like Domain"/>
    <property type="match status" value="1"/>
</dbReference>
<dbReference type="PANTHER" id="PTHR43162:SF1">
    <property type="entry name" value="PRESTALK A DIFFERENTIATION PROTEIN A"/>
    <property type="match status" value="1"/>
</dbReference>